<feature type="domain" description="VWA N-terminal" evidence="19">
    <location>
        <begin position="32"/>
        <end position="119"/>
    </location>
</feature>
<dbReference type="GO" id="GO:0005886">
    <property type="term" value="C:plasma membrane"/>
    <property type="evidence" value="ECO:0007669"/>
    <property type="project" value="UniProtKB-SubCell"/>
</dbReference>
<dbReference type="InterPro" id="IPR036465">
    <property type="entry name" value="vWFA_dom_sf"/>
</dbReference>
<dbReference type="InterPro" id="IPR013680">
    <property type="entry name" value="VDCC_a2/dsu"/>
</dbReference>
<dbReference type="InterPro" id="IPR051173">
    <property type="entry name" value="Ca_channel_alpha-2/delta"/>
</dbReference>
<keyword evidence="17" id="KW-0407">Ion channel</keyword>
<accession>A0ABD0Y8I7</accession>
<keyword evidence="3" id="KW-0813">Transport</keyword>
<dbReference type="Gene3D" id="3.30.450.20">
    <property type="entry name" value="PAS domain"/>
    <property type="match status" value="1"/>
</dbReference>
<sequence length="899" mass="102762">MTEIQRRIMESAEQAALSHRLEAEGSGVKFVNSRHLNRHSDIELELNRQFDQRRVNTSFSSVMMPKFVSESDPQVANALRWSEHLDPVFVNNYEVDPALSWQFFGSSTGFLRRFPAMQWPPEEIERQQELHDFRSSNWYVGASTSPKDLAIMLDVSSAMSKKAIQLAKVVVRDIINTLGDDDFFNVFTFAEHCKELVPCYKDLLVQANEENKREIFSALDGVQIETGANFSAALITGFEILQKTEGIQDKVLNYLRVMSRPMVMYQNDHPIHWTPVYPGGQPYTLGTNNIRDSQLMTTVSTPIFDRRNTSIRTANLLGIVGTDIPIQQIKKLVPPYKLGVNGYSFIVNNNGHLLYHPDLRPLLRQEMINQREGETELKVKIHYDNMKRVTTRRHKYFYHPIEGTPFSLGIVLPDGYGMYEVTAEQEIKLSQVNVTEYFKGNNWRVHPDWVYCEYNYANEHNFLSPEDQVLHFLARTRRPGWKWMSLRPRSPSRPHDAGDKTLMQSLVFDAMVTDGLERSSSSNLKEDKQQGYQMFGVTLSFIATRSGFLRWQDHTNNPQTDTYFADNNQYAMDEVWYKRAVDQHSIEPESFVFSVPFDSGSNGKTLVTATHAVFLEHKGHRAPAAVVGLQFQHSTLAAHFINVTSACTGNTGCKKTCASEDLDCYVLDNNGFIILSERPEHTGQFFGHADGTIMDSLVQDGIYKKVPVMDYQGACTDTKSHYSEASRTHMMPWQHFQWVLHWMFAQIMWLLAQTHLNSILQSRYTYAQEDLDGSPIYADYETNNEYGGVEIEIQRTYPTRRTPDLDVSIEGKVLPPIPPQVQVPPLVTQRTPQNRSSHARPCTKKVDLFVLQPGRLNNSGLFNPLKGKLTNCHVTGCERFVNCAEIFYAIIKLISNIPS</sequence>
<keyword evidence="5" id="KW-0109">Calcium transport</keyword>
<evidence type="ECO:0000256" key="13">
    <source>
        <dbReference type="ARBA" id="ARBA00023065"/>
    </source>
</evidence>
<evidence type="ECO:0000256" key="7">
    <source>
        <dbReference type="ARBA" id="ARBA00022692"/>
    </source>
</evidence>
<feature type="domain" description="Cache" evidence="18">
    <location>
        <begin position="278"/>
        <end position="410"/>
    </location>
</feature>
<keyword evidence="15" id="KW-1015">Disulfide bond</keyword>
<evidence type="ECO:0000259" key="19">
    <source>
        <dbReference type="Pfam" id="PF08399"/>
    </source>
</evidence>
<evidence type="ECO:0000256" key="16">
    <source>
        <dbReference type="ARBA" id="ARBA00023180"/>
    </source>
</evidence>
<evidence type="ECO:0000256" key="8">
    <source>
        <dbReference type="ARBA" id="ARBA00022723"/>
    </source>
</evidence>
<keyword evidence="11" id="KW-0851">Voltage-gated channel</keyword>
<dbReference type="CDD" id="cd12912">
    <property type="entry name" value="PDC2_MCP_like"/>
    <property type="match status" value="1"/>
</dbReference>
<dbReference type="GO" id="GO:0005262">
    <property type="term" value="F:calcium channel activity"/>
    <property type="evidence" value="ECO:0007669"/>
    <property type="project" value="UniProtKB-KW"/>
</dbReference>
<keyword evidence="7" id="KW-0812">Transmembrane</keyword>
<dbReference type="Pfam" id="PF08473">
    <property type="entry name" value="VGCC_alpha2"/>
    <property type="match status" value="1"/>
</dbReference>
<evidence type="ECO:0000256" key="2">
    <source>
        <dbReference type="ARBA" id="ARBA00004651"/>
    </source>
</evidence>
<dbReference type="Pfam" id="PF13519">
    <property type="entry name" value="VWA_2"/>
    <property type="match status" value="1"/>
</dbReference>
<evidence type="ECO:0000259" key="18">
    <source>
        <dbReference type="Pfam" id="PF02743"/>
    </source>
</evidence>
<keyword evidence="12" id="KW-1133">Transmembrane helix</keyword>
<dbReference type="Pfam" id="PF08399">
    <property type="entry name" value="VWA_N"/>
    <property type="match status" value="1"/>
</dbReference>
<keyword evidence="13" id="KW-0406">Ion transport</keyword>
<keyword evidence="9" id="KW-0732">Signal</keyword>
<dbReference type="InterPro" id="IPR013608">
    <property type="entry name" value="VWA_N"/>
</dbReference>
<dbReference type="GO" id="GO:0046872">
    <property type="term" value="F:metal ion binding"/>
    <property type="evidence" value="ECO:0007669"/>
    <property type="project" value="UniProtKB-KW"/>
</dbReference>
<keyword evidence="8" id="KW-0479">Metal-binding</keyword>
<evidence type="ECO:0000256" key="9">
    <source>
        <dbReference type="ARBA" id="ARBA00022729"/>
    </source>
</evidence>
<evidence type="ECO:0000313" key="22">
    <source>
        <dbReference type="EMBL" id="KAL1110398.1"/>
    </source>
</evidence>
<evidence type="ECO:0000256" key="1">
    <source>
        <dbReference type="ARBA" id="ARBA00004479"/>
    </source>
</evidence>
<dbReference type="InterPro" id="IPR033479">
    <property type="entry name" value="dCache_1"/>
</dbReference>
<name>A0ABD0Y8I7_9HEMI</name>
<evidence type="ECO:0000259" key="21">
    <source>
        <dbReference type="Pfam" id="PF13519"/>
    </source>
</evidence>
<dbReference type="PANTHER" id="PTHR10166:SF37">
    <property type="entry name" value="STOLID, ISOFORM H"/>
    <property type="match status" value="1"/>
</dbReference>
<evidence type="ECO:0000256" key="10">
    <source>
        <dbReference type="ARBA" id="ARBA00022837"/>
    </source>
</evidence>
<dbReference type="SUPFAM" id="SSF53300">
    <property type="entry name" value="vWA-like"/>
    <property type="match status" value="1"/>
</dbReference>
<proteinExistence type="predicted"/>
<protein>
    <recommendedName>
        <fullName evidence="24">VWFA domain-containing protein</fullName>
    </recommendedName>
</protein>
<evidence type="ECO:0000259" key="20">
    <source>
        <dbReference type="Pfam" id="PF08473"/>
    </source>
</evidence>
<keyword evidence="6" id="KW-0107">Calcium channel</keyword>
<comment type="caution">
    <text evidence="22">The sequence shown here is derived from an EMBL/GenBank/DDBJ whole genome shotgun (WGS) entry which is preliminary data.</text>
</comment>
<evidence type="ECO:0000256" key="11">
    <source>
        <dbReference type="ARBA" id="ARBA00022882"/>
    </source>
</evidence>
<feature type="domain" description="VWFA" evidence="21">
    <location>
        <begin position="150"/>
        <end position="245"/>
    </location>
</feature>
<evidence type="ECO:0000256" key="17">
    <source>
        <dbReference type="ARBA" id="ARBA00023303"/>
    </source>
</evidence>
<evidence type="ECO:0000256" key="5">
    <source>
        <dbReference type="ARBA" id="ARBA00022568"/>
    </source>
</evidence>
<keyword evidence="14" id="KW-0472">Membrane</keyword>
<gene>
    <name evidence="22" type="ORF">AAG570_007929</name>
</gene>
<dbReference type="PANTHER" id="PTHR10166">
    <property type="entry name" value="VOLTAGE-DEPENDENT CALCIUM CHANNEL SUBUNIT ALPHA-2/DELTA-RELATED"/>
    <property type="match status" value="1"/>
</dbReference>
<evidence type="ECO:0008006" key="24">
    <source>
        <dbReference type="Google" id="ProtNLM"/>
    </source>
</evidence>
<dbReference type="Pfam" id="PF02743">
    <property type="entry name" value="dCache_1"/>
    <property type="match status" value="1"/>
</dbReference>
<dbReference type="EMBL" id="JBFDAA010000022">
    <property type="protein sequence ID" value="KAL1110398.1"/>
    <property type="molecule type" value="Genomic_DNA"/>
</dbReference>
<organism evidence="22 23">
    <name type="scientific">Ranatra chinensis</name>
    <dbReference type="NCBI Taxonomy" id="642074"/>
    <lineage>
        <taxon>Eukaryota</taxon>
        <taxon>Metazoa</taxon>
        <taxon>Ecdysozoa</taxon>
        <taxon>Arthropoda</taxon>
        <taxon>Hexapoda</taxon>
        <taxon>Insecta</taxon>
        <taxon>Pterygota</taxon>
        <taxon>Neoptera</taxon>
        <taxon>Paraneoptera</taxon>
        <taxon>Hemiptera</taxon>
        <taxon>Heteroptera</taxon>
        <taxon>Panheteroptera</taxon>
        <taxon>Nepomorpha</taxon>
        <taxon>Nepidae</taxon>
        <taxon>Ranatrinae</taxon>
        <taxon>Ranatra</taxon>
    </lineage>
</organism>
<reference evidence="22 23" key="1">
    <citation type="submission" date="2024-07" db="EMBL/GenBank/DDBJ databases">
        <title>Chromosome-level genome assembly of the water stick insect Ranatra chinensis (Heteroptera: Nepidae).</title>
        <authorList>
            <person name="Liu X."/>
        </authorList>
    </citation>
    <scope>NUCLEOTIDE SEQUENCE [LARGE SCALE GENOMIC DNA]</scope>
    <source>
        <strain evidence="22">Cailab_2021Rc</strain>
        <tissue evidence="22">Muscle</tissue>
    </source>
</reference>
<evidence type="ECO:0000256" key="14">
    <source>
        <dbReference type="ARBA" id="ARBA00023136"/>
    </source>
</evidence>
<dbReference type="Gene3D" id="3.40.50.410">
    <property type="entry name" value="von Willebrand factor, type A domain"/>
    <property type="match status" value="1"/>
</dbReference>
<comment type="subcellular location">
    <subcellularLocation>
        <location evidence="2">Cell membrane</location>
        <topology evidence="2">Multi-pass membrane protein</topology>
    </subcellularLocation>
    <subcellularLocation>
        <location evidence="1">Membrane</location>
        <topology evidence="1">Single-pass type I membrane protein</topology>
    </subcellularLocation>
</comment>
<dbReference type="InterPro" id="IPR002035">
    <property type="entry name" value="VWF_A"/>
</dbReference>
<keyword evidence="23" id="KW-1185">Reference proteome</keyword>
<dbReference type="GO" id="GO:0034702">
    <property type="term" value="C:monoatomic ion channel complex"/>
    <property type="evidence" value="ECO:0007669"/>
    <property type="project" value="UniProtKB-KW"/>
</dbReference>
<dbReference type="Proteomes" id="UP001558652">
    <property type="component" value="Unassembled WGS sequence"/>
</dbReference>
<evidence type="ECO:0000256" key="6">
    <source>
        <dbReference type="ARBA" id="ARBA00022673"/>
    </source>
</evidence>
<evidence type="ECO:0000256" key="12">
    <source>
        <dbReference type="ARBA" id="ARBA00022989"/>
    </source>
</evidence>
<keyword evidence="16" id="KW-0325">Glycoprotein</keyword>
<dbReference type="AlphaFoldDB" id="A0ABD0Y8I7"/>
<evidence type="ECO:0000256" key="15">
    <source>
        <dbReference type="ARBA" id="ARBA00023157"/>
    </source>
</evidence>
<keyword evidence="10" id="KW-0106">Calcium</keyword>
<evidence type="ECO:0000256" key="4">
    <source>
        <dbReference type="ARBA" id="ARBA00022475"/>
    </source>
</evidence>
<evidence type="ECO:0000313" key="23">
    <source>
        <dbReference type="Proteomes" id="UP001558652"/>
    </source>
</evidence>
<evidence type="ECO:0000256" key="3">
    <source>
        <dbReference type="ARBA" id="ARBA00022448"/>
    </source>
</evidence>
<feature type="domain" description="Voltage-dependent calcium channel alpha-2/delta subunit conserved region" evidence="20">
    <location>
        <begin position="497"/>
        <end position="769"/>
    </location>
</feature>
<keyword evidence="4" id="KW-1003">Cell membrane</keyword>